<evidence type="ECO:0000259" key="1">
    <source>
        <dbReference type="SMART" id="SM00849"/>
    </source>
</evidence>
<evidence type="ECO:0000313" key="2">
    <source>
        <dbReference type="EMBL" id="VAW05753.1"/>
    </source>
</evidence>
<gene>
    <name evidence="2" type="ORF">MNBD_ACTINO01-952</name>
</gene>
<sequence>MEKVTDGLYQVGKGYQAFIIDGDEGVTLVDTGMPNKTEYITDGLAAIGRRLQDVRHIVITHAHIDHIGGLGVIASGSGAETLCSLEDAPVVRGEAPMTPPPMMVRFPFLKIMLKLFPDAEPVEVDRLVAPGDTLTLSGDLTVLATPGHTVGHLSFLLDRSGGVMIVGDAASASKKGKIVRGFFNAPTPEIDASIKAIATHDFAMAVFGHAAPIRQGASAAFAEAAAK</sequence>
<dbReference type="InterPro" id="IPR050855">
    <property type="entry name" value="NDM-1-like"/>
</dbReference>
<dbReference type="InterPro" id="IPR036866">
    <property type="entry name" value="RibonucZ/Hydroxyglut_hydro"/>
</dbReference>
<proteinExistence type="predicted"/>
<dbReference type="InterPro" id="IPR001279">
    <property type="entry name" value="Metallo-B-lactamas"/>
</dbReference>
<dbReference type="CDD" id="cd07721">
    <property type="entry name" value="yflN-like_MBL-fold"/>
    <property type="match status" value="1"/>
</dbReference>
<feature type="non-terminal residue" evidence="2">
    <location>
        <position position="227"/>
    </location>
</feature>
<dbReference type="PANTHER" id="PTHR42951">
    <property type="entry name" value="METALLO-BETA-LACTAMASE DOMAIN-CONTAINING"/>
    <property type="match status" value="1"/>
</dbReference>
<dbReference type="SUPFAM" id="SSF56281">
    <property type="entry name" value="Metallo-hydrolase/oxidoreductase"/>
    <property type="match status" value="1"/>
</dbReference>
<dbReference type="Gene3D" id="3.60.15.10">
    <property type="entry name" value="Ribonuclease Z/Hydroxyacylglutathione hydrolase-like"/>
    <property type="match status" value="1"/>
</dbReference>
<dbReference type="EMBL" id="UOEI01000439">
    <property type="protein sequence ID" value="VAW05753.1"/>
    <property type="molecule type" value="Genomic_DNA"/>
</dbReference>
<dbReference type="Pfam" id="PF00753">
    <property type="entry name" value="Lactamase_B"/>
    <property type="match status" value="1"/>
</dbReference>
<protein>
    <recommendedName>
        <fullName evidence="1">Metallo-beta-lactamase domain-containing protein</fullName>
    </recommendedName>
</protein>
<name>A0A3B0SNE0_9ZZZZ</name>
<dbReference type="AlphaFoldDB" id="A0A3B0SNE0"/>
<reference evidence="2" key="1">
    <citation type="submission" date="2018-06" db="EMBL/GenBank/DDBJ databases">
        <authorList>
            <person name="Zhirakovskaya E."/>
        </authorList>
    </citation>
    <scope>NUCLEOTIDE SEQUENCE</scope>
</reference>
<dbReference type="PANTHER" id="PTHR42951:SF17">
    <property type="entry name" value="METALLO-BETA-LACTAMASE DOMAIN-CONTAINING PROTEIN"/>
    <property type="match status" value="1"/>
</dbReference>
<feature type="domain" description="Metallo-beta-lactamase" evidence="1">
    <location>
        <begin position="14"/>
        <end position="209"/>
    </location>
</feature>
<accession>A0A3B0SNE0</accession>
<organism evidence="2">
    <name type="scientific">hydrothermal vent metagenome</name>
    <dbReference type="NCBI Taxonomy" id="652676"/>
    <lineage>
        <taxon>unclassified sequences</taxon>
        <taxon>metagenomes</taxon>
        <taxon>ecological metagenomes</taxon>
    </lineage>
</organism>
<dbReference type="SMART" id="SM00849">
    <property type="entry name" value="Lactamase_B"/>
    <property type="match status" value="1"/>
</dbReference>